<dbReference type="EMBL" id="DXEX01000085">
    <property type="protein sequence ID" value="HIX58790.1"/>
    <property type="molecule type" value="Genomic_DNA"/>
</dbReference>
<proteinExistence type="predicted"/>
<dbReference type="InterPro" id="IPR032466">
    <property type="entry name" value="Metal_Hydrolase"/>
</dbReference>
<comment type="caution">
    <text evidence="2">The sequence shown here is derived from an EMBL/GenBank/DDBJ whole genome shotgun (WGS) entry which is preliminary data.</text>
</comment>
<organism evidence="2 3">
    <name type="scientific">Candidatus Blautia gallistercoris</name>
    <dbReference type="NCBI Taxonomy" id="2838490"/>
    <lineage>
        <taxon>Bacteria</taxon>
        <taxon>Bacillati</taxon>
        <taxon>Bacillota</taxon>
        <taxon>Clostridia</taxon>
        <taxon>Lachnospirales</taxon>
        <taxon>Lachnospiraceae</taxon>
        <taxon>Blautia</taxon>
    </lineage>
</organism>
<dbReference type="InterPro" id="IPR011059">
    <property type="entry name" value="Metal-dep_hydrolase_composite"/>
</dbReference>
<sequence>MLTTAINHGIVIDVVEKKQKKLNVGIQGDRIVTLSETPLEAERVIDAQGLIVSPGFIDVHGHIDGDLYAGELSAYQGITTTIGGNCGYSPVNLREFFDEQDKNGFPIHQAMLIGHGIPLRRAAGLFDPYEAGNRDQIQIMLDVARKALDDGACGISFGLDYVPGCSLDEVMALASLCESYGRICPAHTRLLTDGDLYSLYELILVARKTNANMLISHFVYQYCCGLVDEALAMVDKARAQGLKLRIDSGMYTNWATYFDTPTFDYQNIKNNNWSWDQMVVATGPHKGKIMTEELYFHMKETDPEESLILFEGTEEEIYECLKKPYAMPSTDIGAYAEGEGHPQIAGSFPRYFRKMVEEQKLLSLEEAVYKATLLPAETFSFTTKGRILPGMDADLTIFDIHTICDNATYPHLGLPDARPSGIPYVMVGGTLAVDQGIYKNTRSGRTIRK</sequence>
<evidence type="ECO:0000313" key="2">
    <source>
        <dbReference type="EMBL" id="HIX58790.1"/>
    </source>
</evidence>
<feature type="domain" description="Amidohydrolase 3" evidence="1">
    <location>
        <begin position="341"/>
        <end position="400"/>
    </location>
</feature>
<gene>
    <name evidence="2" type="ORF">IAA45_03635</name>
</gene>
<accession>A0A9D1WGF5</accession>
<feature type="domain" description="Amidohydrolase 3" evidence="1">
    <location>
        <begin position="43"/>
        <end position="89"/>
    </location>
</feature>
<reference evidence="2" key="1">
    <citation type="journal article" date="2021" name="PeerJ">
        <title>Extensive microbial diversity within the chicken gut microbiome revealed by metagenomics and culture.</title>
        <authorList>
            <person name="Gilroy R."/>
            <person name="Ravi A."/>
            <person name="Getino M."/>
            <person name="Pursley I."/>
            <person name="Horton D.L."/>
            <person name="Alikhan N.F."/>
            <person name="Baker D."/>
            <person name="Gharbi K."/>
            <person name="Hall N."/>
            <person name="Watson M."/>
            <person name="Adriaenssens E.M."/>
            <person name="Foster-Nyarko E."/>
            <person name="Jarju S."/>
            <person name="Secka A."/>
            <person name="Antonio M."/>
            <person name="Oren A."/>
            <person name="Chaudhuri R.R."/>
            <person name="La Ragione R."/>
            <person name="Hildebrand F."/>
            <person name="Pallen M.J."/>
        </authorList>
    </citation>
    <scope>NUCLEOTIDE SEQUENCE</scope>
    <source>
        <strain evidence="2">ChiSjej1B19-8411</strain>
    </source>
</reference>
<reference evidence="2" key="2">
    <citation type="submission" date="2021-04" db="EMBL/GenBank/DDBJ databases">
        <authorList>
            <person name="Gilroy R."/>
        </authorList>
    </citation>
    <scope>NUCLEOTIDE SEQUENCE</scope>
    <source>
        <strain evidence="2">ChiSjej1B19-8411</strain>
    </source>
</reference>
<evidence type="ECO:0000313" key="3">
    <source>
        <dbReference type="Proteomes" id="UP000886817"/>
    </source>
</evidence>
<dbReference type="SUPFAM" id="SSF51338">
    <property type="entry name" value="Composite domain of metallo-dependent hydrolases"/>
    <property type="match status" value="1"/>
</dbReference>
<dbReference type="GO" id="GO:0016810">
    <property type="term" value="F:hydrolase activity, acting on carbon-nitrogen (but not peptide) bonds"/>
    <property type="evidence" value="ECO:0007669"/>
    <property type="project" value="InterPro"/>
</dbReference>
<protein>
    <submittedName>
        <fullName evidence="2">Amidohydrolase family protein</fullName>
    </submittedName>
</protein>
<dbReference type="PANTHER" id="PTHR11647:SF1">
    <property type="entry name" value="COLLAPSIN RESPONSE MEDIATOR PROTEIN"/>
    <property type="match status" value="1"/>
</dbReference>
<dbReference type="SUPFAM" id="SSF51556">
    <property type="entry name" value="Metallo-dependent hydrolases"/>
    <property type="match status" value="1"/>
</dbReference>
<evidence type="ECO:0000259" key="1">
    <source>
        <dbReference type="Pfam" id="PF07969"/>
    </source>
</evidence>
<name>A0A9D1WGF5_9FIRM</name>
<dbReference type="Gene3D" id="3.20.20.140">
    <property type="entry name" value="Metal-dependent hydrolases"/>
    <property type="match status" value="1"/>
</dbReference>
<dbReference type="InterPro" id="IPR013108">
    <property type="entry name" value="Amidohydro_3"/>
</dbReference>
<dbReference type="AlphaFoldDB" id="A0A9D1WGF5"/>
<dbReference type="Pfam" id="PF07969">
    <property type="entry name" value="Amidohydro_3"/>
    <property type="match status" value="2"/>
</dbReference>
<dbReference type="PANTHER" id="PTHR11647">
    <property type="entry name" value="HYDRANTOINASE/DIHYDROPYRIMIDINASE FAMILY MEMBER"/>
    <property type="match status" value="1"/>
</dbReference>
<dbReference type="InterPro" id="IPR050378">
    <property type="entry name" value="Metallo-dep_Hydrolases_sf"/>
</dbReference>
<dbReference type="Proteomes" id="UP000886817">
    <property type="component" value="Unassembled WGS sequence"/>
</dbReference>